<dbReference type="CDD" id="cd00082">
    <property type="entry name" value="HisKA"/>
    <property type="match status" value="1"/>
</dbReference>
<dbReference type="Pfam" id="PF00072">
    <property type="entry name" value="Response_reg"/>
    <property type="match status" value="1"/>
</dbReference>
<dbReference type="PROSITE" id="PS50109">
    <property type="entry name" value="HIS_KIN"/>
    <property type="match status" value="1"/>
</dbReference>
<dbReference type="NCBIfam" id="TIGR00229">
    <property type="entry name" value="sensory_box"/>
    <property type="match status" value="1"/>
</dbReference>
<dbReference type="InterPro" id="IPR036890">
    <property type="entry name" value="HATPase_C_sf"/>
</dbReference>
<evidence type="ECO:0000259" key="3">
    <source>
        <dbReference type="PROSITE" id="PS50109"/>
    </source>
</evidence>
<dbReference type="Gene3D" id="3.40.50.2300">
    <property type="match status" value="1"/>
</dbReference>
<dbReference type="Gene3D" id="1.10.287.130">
    <property type="match status" value="1"/>
</dbReference>
<feature type="transmembrane region" description="Helical" evidence="2">
    <location>
        <begin position="293"/>
        <end position="315"/>
    </location>
</feature>
<keyword evidence="1" id="KW-0597">Phosphoprotein</keyword>
<dbReference type="Gene3D" id="3.40.190.10">
    <property type="entry name" value="Periplasmic binding protein-like II"/>
    <property type="match status" value="2"/>
</dbReference>
<dbReference type="Gene3D" id="3.30.450.20">
    <property type="entry name" value="PAS domain"/>
    <property type="match status" value="1"/>
</dbReference>
<dbReference type="PROSITE" id="PS50112">
    <property type="entry name" value="PAS"/>
    <property type="match status" value="1"/>
</dbReference>
<dbReference type="AlphaFoldDB" id="A0A485M1G5"/>
<gene>
    <name evidence="6" type="ORF">SCFA_140011</name>
</gene>
<evidence type="ECO:0000259" key="4">
    <source>
        <dbReference type="PROSITE" id="PS50110"/>
    </source>
</evidence>
<dbReference type="InterPro" id="IPR036097">
    <property type="entry name" value="HisK_dim/P_sf"/>
</dbReference>
<dbReference type="InterPro" id="IPR000014">
    <property type="entry name" value="PAS"/>
</dbReference>
<dbReference type="InterPro" id="IPR035965">
    <property type="entry name" value="PAS-like_dom_sf"/>
</dbReference>
<dbReference type="SMART" id="SM00091">
    <property type="entry name" value="PAS"/>
    <property type="match status" value="1"/>
</dbReference>
<protein>
    <recommendedName>
        <fullName evidence="7">Histidine kinase</fullName>
    </recommendedName>
</protein>
<dbReference type="GO" id="GO:0000155">
    <property type="term" value="F:phosphorelay sensor kinase activity"/>
    <property type="evidence" value="ECO:0007669"/>
    <property type="project" value="InterPro"/>
</dbReference>
<evidence type="ECO:0000256" key="2">
    <source>
        <dbReference type="SAM" id="Phobius"/>
    </source>
</evidence>
<dbReference type="Pfam" id="PF00497">
    <property type="entry name" value="SBP_bac_3"/>
    <property type="match status" value="1"/>
</dbReference>
<dbReference type="Pfam" id="PF00512">
    <property type="entry name" value="HisKA"/>
    <property type="match status" value="1"/>
</dbReference>
<dbReference type="PANTHER" id="PTHR43065">
    <property type="entry name" value="SENSOR HISTIDINE KINASE"/>
    <property type="match status" value="1"/>
</dbReference>
<feature type="domain" description="PAS" evidence="5">
    <location>
        <begin position="336"/>
        <end position="393"/>
    </location>
</feature>
<proteinExistence type="predicted"/>
<dbReference type="Pfam" id="PF02518">
    <property type="entry name" value="HATPase_c"/>
    <property type="match status" value="1"/>
</dbReference>
<dbReference type="InterPro" id="IPR004358">
    <property type="entry name" value="Sig_transdc_His_kin-like_C"/>
</dbReference>
<dbReference type="InterPro" id="IPR003661">
    <property type="entry name" value="HisK_dim/P_dom"/>
</dbReference>
<dbReference type="InterPro" id="IPR005467">
    <property type="entry name" value="His_kinase_dom"/>
</dbReference>
<reference evidence="6" key="1">
    <citation type="submission" date="2019-03" db="EMBL/GenBank/DDBJ databases">
        <authorList>
            <person name="Hao L."/>
        </authorList>
    </citation>
    <scope>NUCLEOTIDE SEQUENCE</scope>
</reference>
<evidence type="ECO:0000313" key="6">
    <source>
        <dbReference type="EMBL" id="VFU12526.1"/>
    </source>
</evidence>
<dbReference type="SMART" id="SM00448">
    <property type="entry name" value="REC"/>
    <property type="match status" value="1"/>
</dbReference>
<dbReference type="SUPFAM" id="SSF55874">
    <property type="entry name" value="ATPase domain of HSP90 chaperone/DNA topoisomerase II/histidine kinase"/>
    <property type="match status" value="1"/>
</dbReference>
<dbReference type="CDD" id="cd00130">
    <property type="entry name" value="PAS"/>
    <property type="match status" value="1"/>
</dbReference>
<name>A0A485M1G5_9ZZZZ</name>
<feature type="transmembrane region" description="Helical" evidence="2">
    <location>
        <begin position="12"/>
        <end position="37"/>
    </location>
</feature>
<accession>A0A485M1G5</accession>
<keyword evidence="2" id="KW-0472">Membrane</keyword>
<dbReference type="InterPro" id="IPR001789">
    <property type="entry name" value="Sig_transdc_resp-reg_receiver"/>
</dbReference>
<feature type="domain" description="Response regulatory" evidence="4">
    <location>
        <begin position="715"/>
        <end position="831"/>
    </location>
</feature>
<dbReference type="PANTHER" id="PTHR43065:SF42">
    <property type="entry name" value="TWO-COMPONENT SENSOR PPRA"/>
    <property type="match status" value="1"/>
</dbReference>
<dbReference type="InterPro" id="IPR011006">
    <property type="entry name" value="CheY-like_superfamily"/>
</dbReference>
<dbReference type="InterPro" id="IPR001638">
    <property type="entry name" value="Solute-binding_3/MltF_N"/>
</dbReference>
<keyword evidence="2" id="KW-0812">Transmembrane</keyword>
<evidence type="ECO:0000259" key="5">
    <source>
        <dbReference type="PROSITE" id="PS50112"/>
    </source>
</evidence>
<dbReference type="Pfam" id="PF13426">
    <property type="entry name" value="PAS_9"/>
    <property type="match status" value="1"/>
</dbReference>
<dbReference type="InterPro" id="IPR003594">
    <property type="entry name" value="HATPase_dom"/>
</dbReference>
<dbReference type="SMART" id="SM00387">
    <property type="entry name" value="HATPase_c"/>
    <property type="match status" value="1"/>
</dbReference>
<organism evidence="6">
    <name type="scientific">anaerobic digester metagenome</name>
    <dbReference type="NCBI Taxonomy" id="1263854"/>
    <lineage>
        <taxon>unclassified sequences</taxon>
        <taxon>metagenomes</taxon>
        <taxon>ecological metagenomes</taxon>
    </lineage>
</organism>
<feature type="domain" description="Histidine kinase" evidence="3">
    <location>
        <begin position="471"/>
        <end position="694"/>
    </location>
</feature>
<evidence type="ECO:0008006" key="7">
    <source>
        <dbReference type="Google" id="ProtNLM"/>
    </source>
</evidence>
<dbReference type="PROSITE" id="PS50110">
    <property type="entry name" value="RESPONSE_REGULATORY"/>
    <property type="match status" value="1"/>
</dbReference>
<dbReference type="PRINTS" id="PR00344">
    <property type="entry name" value="BCTRLSENSOR"/>
</dbReference>
<dbReference type="SMART" id="SM00062">
    <property type="entry name" value="PBPb"/>
    <property type="match status" value="1"/>
</dbReference>
<keyword evidence="2" id="KW-1133">Transmembrane helix</keyword>
<dbReference type="SUPFAM" id="SSF53850">
    <property type="entry name" value="Periplasmic binding protein-like II"/>
    <property type="match status" value="1"/>
</dbReference>
<dbReference type="SUPFAM" id="SSF47384">
    <property type="entry name" value="Homodimeric domain of signal transducing histidine kinase"/>
    <property type="match status" value="1"/>
</dbReference>
<dbReference type="SUPFAM" id="SSF52172">
    <property type="entry name" value="CheY-like"/>
    <property type="match status" value="1"/>
</dbReference>
<dbReference type="Gene3D" id="3.30.565.10">
    <property type="entry name" value="Histidine kinase-like ATPase, C-terminal domain"/>
    <property type="match status" value="1"/>
</dbReference>
<dbReference type="SUPFAM" id="SSF55785">
    <property type="entry name" value="PYP-like sensor domain (PAS domain)"/>
    <property type="match status" value="1"/>
</dbReference>
<dbReference type="SMART" id="SM00388">
    <property type="entry name" value="HisKA"/>
    <property type="match status" value="1"/>
</dbReference>
<sequence length="834" mass="94089">MKSKKIHSNCTTGIRGILPIAAYAVIVLSLLALQLFFARDAFSRTEEINPQKDFPKDLNLREVRVGCYENKPKIFTSESGAATGIFPTILNEIAKEENWQLTYIPCEWEECFDALQNGQIDLMPDVAFSLERHEKFDFNAEPILNSWSSVYARKSKNINNIYDLNGLKIAVLKGSIQQKVIEQMAKGFDLQISFIESRSFEEAFDLTAKGSADAAVSNHYFGDYFHEQYGLEKTYIVLNPVILHFAAAPGSNHDLLRAIDRNLLAMKAQSDSAYYKALQAWIKQTPKAVIPLYIIYLLFGLIGVSLFGLLIIWLLRRQVRAATMNLSLTNKMLTESEKKFRDLFEKHTAVKLIINPEDGNIVEANESAEKFYGYSKKELLRMRIQEISMLSPEQMKAEMEKAEHMKQSCFESRHRLADGSVRDVEVFSSVIDISGKTFLHSIIHDITDKRNVEEKYRQAQKIEAVGQLAGGVAHDYNNMLTVILGYTELALKKVGPSDPLRSDLIEVQNAAKQSARITRQLLAFARKQAMEPKVLDLNESITTMLKILRRLIGEDVDLIWRPGADVWPVYIDPSQLDQILVNLCTNAKDAIAGVGKIIIETDNATFDEAYCKNHDDFIPGDFTMVSVSDDGCGMDRETLNNIFEPFFTTKELGKGTGLGLSTVYGIVKQNKGFINVYSETGKGTVFRIYLPRHEGERIETSLDQKDETHQSNGETVLLVEDDRAILKLSRKFLETLGYRVLMADTPSQALVLAKEHAGDIDLLVTDVIMPEMNGRELYNSLCALYPNMKVLFMSGYSANVITYRDILDEGMIFLQKPFSIQDLARKVRKALGKG</sequence>
<dbReference type="EMBL" id="CAADRM010000046">
    <property type="protein sequence ID" value="VFU12526.1"/>
    <property type="molecule type" value="Genomic_DNA"/>
</dbReference>
<evidence type="ECO:0000256" key="1">
    <source>
        <dbReference type="ARBA" id="ARBA00022553"/>
    </source>
</evidence>